<name>A0A399F6Z6_9DEIN</name>
<evidence type="ECO:0000313" key="1">
    <source>
        <dbReference type="EMBL" id="RIH92457.1"/>
    </source>
</evidence>
<dbReference type="Proteomes" id="UP000266178">
    <property type="component" value="Unassembled WGS sequence"/>
</dbReference>
<dbReference type="EC" id="2.4.-.-" evidence="1"/>
<dbReference type="PANTHER" id="PTHR45947:SF3">
    <property type="entry name" value="SULFOQUINOVOSYL TRANSFERASE SQD2"/>
    <property type="match status" value="1"/>
</dbReference>
<keyword evidence="1" id="KW-0328">Glycosyltransferase</keyword>
<dbReference type="SUPFAM" id="SSF53756">
    <property type="entry name" value="UDP-Glycosyltransferase/glycogen phosphorylase"/>
    <property type="match status" value="1"/>
</dbReference>
<accession>A0A399F6Z6</accession>
<proteinExistence type="predicted"/>
<dbReference type="CDD" id="cd03801">
    <property type="entry name" value="GT4_PimA-like"/>
    <property type="match status" value="1"/>
</dbReference>
<sequence>METLPRLRAAGLEPSVYFPPHPGLDAFTARFSEAGIRVERYADWEELAHQTAALDLRIVQAGNPQTYTALLPRLTRPRLVLSHDQMRFFYPLGLEALYRALFALSKARAWRAADGVLTVSSWAAEFLHSLGLSQAVGLFNGVDPQRFRPATPAERVQLRATFGFNRFTVLYPARLSPEKNHWALLGTARRTPEYRYVLVGEGELTGLLRRLAPGNVEFWGRRTDLPQLYRAADTLLQPTLAENQSLATLEAMASGLPVVTSLIPAQLELITPEVTGLALRPVPALLAQALRRLEQTPTLGQRLGQAAREHVLKHHTLEASAQRLAQALWHYL</sequence>
<keyword evidence="2" id="KW-1185">Reference proteome</keyword>
<keyword evidence="1" id="KW-0808">Transferase</keyword>
<evidence type="ECO:0000313" key="2">
    <source>
        <dbReference type="Proteomes" id="UP000266178"/>
    </source>
</evidence>
<dbReference type="InterPro" id="IPR050194">
    <property type="entry name" value="Glycosyltransferase_grp1"/>
</dbReference>
<dbReference type="Gene3D" id="3.40.50.2000">
    <property type="entry name" value="Glycogen Phosphorylase B"/>
    <property type="match status" value="2"/>
</dbReference>
<dbReference type="PANTHER" id="PTHR45947">
    <property type="entry name" value="SULFOQUINOVOSYL TRANSFERASE SQD2"/>
    <property type="match status" value="1"/>
</dbReference>
<dbReference type="Pfam" id="PF13692">
    <property type="entry name" value="Glyco_trans_1_4"/>
    <property type="match status" value="1"/>
</dbReference>
<dbReference type="EMBL" id="QWLB01000019">
    <property type="protein sequence ID" value="RIH92457.1"/>
    <property type="molecule type" value="Genomic_DNA"/>
</dbReference>
<gene>
    <name evidence="1" type="primary">epsD_3</name>
    <name evidence="1" type="ORF">Mgrana_01616</name>
</gene>
<dbReference type="AlphaFoldDB" id="A0A399F6Z6"/>
<protein>
    <submittedName>
        <fullName evidence="1">Putative glycosyltransferase EpsD</fullName>
        <ecNumber evidence="1">2.4.-.-</ecNumber>
    </submittedName>
</protein>
<comment type="caution">
    <text evidence="1">The sequence shown here is derived from an EMBL/GenBank/DDBJ whole genome shotgun (WGS) entry which is preliminary data.</text>
</comment>
<reference evidence="1 2" key="1">
    <citation type="submission" date="2018-08" db="EMBL/GenBank/DDBJ databases">
        <title>Meiothermus granaticius genome AF-68 sequencing project.</title>
        <authorList>
            <person name="Da Costa M.S."/>
            <person name="Albuquerque L."/>
            <person name="Raposo P."/>
            <person name="Froufe H.J.C."/>
            <person name="Barroso C.S."/>
            <person name="Egas C."/>
        </authorList>
    </citation>
    <scope>NUCLEOTIDE SEQUENCE [LARGE SCALE GENOMIC DNA]</scope>
    <source>
        <strain evidence="1 2">AF-68</strain>
    </source>
</reference>
<dbReference type="GO" id="GO:0016757">
    <property type="term" value="F:glycosyltransferase activity"/>
    <property type="evidence" value="ECO:0007669"/>
    <property type="project" value="UniProtKB-KW"/>
</dbReference>
<organism evidence="1 2">
    <name type="scientific">Meiothermus granaticius NBRC 107808</name>
    <dbReference type="NCBI Taxonomy" id="1227551"/>
    <lineage>
        <taxon>Bacteria</taxon>
        <taxon>Thermotogati</taxon>
        <taxon>Deinococcota</taxon>
        <taxon>Deinococci</taxon>
        <taxon>Thermales</taxon>
        <taxon>Thermaceae</taxon>
        <taxon>Meiothermus</taxon>
    </lineage>
</organism>